<gene>
    <name evidence="6" type="ORF">LR3_10510</name>
</gene>
<dbReference type="RefSeq" id="WP_035167937.1">
    <property type="nucleotide sequence ID" value="NZ_RINQ01000063.1"/>
</dbReference>
<evidence type="ECO:0000256" key="5">
    <source>
        <dbReference type="SAM" id="Phobius"/>
    </source>
</evidence>
<feature type="transmembrane region" description="Helical" evidence="5">
    <location>
        <begin position="120"/>
        <end position="141"/>
    </location>
</feature>
<dbReference type="EMBL" id="JOSX01000002">
    <property type="protein sequence ID" value="KEK16793.1"/>
    <property type="molecule type" value="Genomic_DNA"/>
</dbReference>
<keyword evidence="2 5" id="KW-0812">Transmembrane</keyword>
<dbReference type="InterPro" id="IPR003825">
    <property type="entry name" value="Colicin-V_CvpA"/>
</dbReference>
<keyword evidence="3 5" id="KW-1133">Transmembrane helix</keyword>
<proteinExistence type="predicted"/>
<name>A0A073JRR3_LIMRT</name>
<sequence length="178" mass="19727">MILTTFIILILMGCFINGHRRGLLTMTLMLGTYIVAWIVARQGAQLIGGWLKSLLPSIGTPATFSESLLANVNSNLFFYNGIAFMIIFTIVSILCHWGIRQLNWIKRIPVVGTVDKIAGGLISFLSGYLIIYVVLLIMQLFPAGWWQMQIANSELARFMINQTPGIAHLVIDTLVQGG</sequence>
<dbReference type="GO" id="GO:0016020">
    <property type="term" value="C:membrane"/>
    <property type="evidence" value="ECO:0007669"/>
    <property type="project" value="UniProtKB-SubCell"/>
</dbReference>
<evidence type="ECO:0000256" key="2">
    <source>
        <dbReference type="ARBA" id="ARBA00022692"/>
    </source>
</evidence>
<evidence type="ECO:0000256" key="4">
    <source>
        <dbReference type="ARBA" id="ARBA00023136"/>
    </source>
</evidence>
<reference evidence="6 7" key="1">
    <citation type="submission" date="2014-06" db="EMBL/GenBank/DDBJ databases">
        <title>Genetic determinant of reutericyclin biosynthesis of Lactobacillus reuteri.</title>
        <authorList>
            <person name="Lin X."/>
            <person name="Duar R."/>
            <person name="Walter J."/>
            <person name="Gaenzle M."/>
        </authorList>
    </citation>
    <scope>NUCLEOTIDE SEQUENCE [LARGE SCALE GENOMIC DNA]</scope>
    <source>
        <strain evidence="6 7">LTH2584</strain>
    </source>
</reference>
<dbReference type="Proteomes" id="UP000027731">
    <property type="component" value="Unassembled WGS sequence"/>
</dbReference>
<feature type="transmembrane region" description="Helical" evidence="5">
    <location>
        <begin position="77"/>
        <end position="99"/>
    </location>
</feature>
<evidence type="ECO:0000313" key="6">
    <source>
        <dbReference type="EMBL" id="KEK16793.1"/>
    </source>
</evidence>
<organism evidence="6 7">
    <name type="scientific">Limosilactobacillus reuteri</name>
    <name type="common">Lactobacillus reuteri</name>
    <dbReference type="NCBI Taxonomy" id="1598"/>
    <lineage>
        <taxon>Bacteria</taxon>
        <taxon>Bacillati</taxon>
        <taxon>Bacillota</taxon>
        <taxon>Bacilli</taxon>
        <taxon>Lactobacillales</taxon>
        <taxon>Lactobacillaceae</taxon>
        <taxon>Limosilactobacillus</taxon>
    </lineage>
</organism>
<comment type="caution">
    <text evidence="6">The sequence shown here is derived from an EMBL/GenBank/DDBJ whole genome shotgun (WGS) entry which is preliminary data.</text>
</comment>
<dbReference type="PATRIC" id="fig|1598.90.peg.57"/>
<evidence type="ECO:0000313" key="7">
    <source>
        <dbReference type="Proteomes" id="UP000027731"/>
    </source>
</evidence>
<keyword evidence="4 5" id="KW-0472">Membrane</keyword>
<accession>A0A073JRR3</accession>
<dbReference type="Pfam" id="PF02674">
    <property type="entry name" value="Colicin_V"/>
    <property type="match status" value="1"/>
</dbReference>
<dbReference type="PANTHER" id="PTHR37306:SF1">
    <property type="entry name" value="COLICIN V PRODUCTION PROTEIN"/>
    <property type="match status" value="1"/>
</dbReference>
<dbReference type="AlphaFoldDB" id="A0A073JRR3"/>
<protein>
    <submittedName>
        <fullName evidence="6">Colicin V synthesis protein</fullName>
    </submittedName>
</protein>
<dbReference type="GO" id="GO:0009403">
    <property type="term" value="P:toxin biosynthetic process"/>
    <property type="evidence" value="ECO:0007669"/>
    <property type="project" value="InterPro"/>
</dbReference>
<dbReference type="PANTHER" id="PTHR37306">
    <property type="entry name" value="COLICIN V PRODUCTION PROTEIN"/>
    <property type="match status" value="1"/>
</dbReference>
<evidence type="ECO:0000256" key="1">
    <source>
        <dbReference type="ARBA" id="ARBA00004141"/>
    </source>
</evidence>
<feature type="transmembrane region" description="Helical" evidence="5">
    <location>
        <begin position="21"/>
        <end position="40"/>
    </location>
</feature>
<evidence type="ECO:0000256" key="3">
    <source>
        <dbReference type="ARBA" id="ARBA00022989"/>
    </source>
</evidence>
<comment type="subcellular location">
    <subcellularLocation>
        <location evidence="1">Membrane</location>
        <topology evidence="1">Multi-pass membrane protein</topology>
    </subcellularLocation>
</comment>